<evidence type="ECO:0000313" key="2">
    <source>
        <dbReference type="Proteomes" id="UP001165740"/>
    </source>
</evidence>
<dbReference type="SUPFAM" id="SSF82895">
    <property type="entry name" value="TSP-1 type 1 repeat"/>
    <property type="match status" value="1"/>
</dbReference>
<dbReference type="GeneID" id="106060301"/>
<dbReference type="Pfam" id="PF17517">
    <property type="entry name" value="IgGFc_binding"/>
    <property type="match status" value="1"/>
</dbReference>
<dbReference type="PANTHER" id="PTHR46534:SF1">
    <property type="entry name" value="IGGFC-BINDING PROTEIN N-TERMINAL DOMAIN-CONTAINING PROTEIN"/>
    <property type="match status" value="1"/>
</dbReference>
<dbReference type="InterPro" id="IPR000884">
    <property type="entry name" value="TSP1_rpt"/>
</dbReference>
<protein>
    <submittedName>
        <fullName evidence="3">Uncharacterized protein LOC106060301</fullName>
    </submittedName>
</protein>
<name>A0A9W2ZCH3_BIOGL</name>
<proteinExistence type="predicted"/>
<gene>
    <name evidence="3" type="primary">LOC106060301</name>
</gene>
<dbReference type="InterPro" id="IPR035234">
    <property type="entry name" value="IgGFc-bd_N"/>
</dbReference>
<dbReference type="InterPro" id="IPR036383">
    <property type="entry name" value="TSP1_rpt_sf"/>
</dbReference>
<dbReference type="AlphaFoldDB" id="A0A9W2ZCH3"/>
<feature type="domain" description="IgGFc-binding protein N-terminal" evidence="1">
    <location>
        <begin position="156"/>
        <end position="470"/>
    </location>
</feature>
<evidence type="ECO:0000259" key="1">
    <source>
        <dbReference type="Pfam" id="PF17517"/>
    </source>
</evidence>
<dbReference type="OrthoDB" id="6102334at2759"/>
<reference evidence="3" key="1">
    <citation type="submission" date="2025-08" db="UniProtKB">
        <authorList>
            <consortium name="RefSeq"/>
        </authorList>
    </citation>
    <scope>IDENTIFICATION</scope>
</reference>
<organism evidence="2 3">
    <name type="scientific">Biomphalaria glabrata</name>
    <name type="common">Bloodfluke planorb</name>
    <name type="synonym">Freshwater snail</name>
    <dbReference type="NCBI Taxonomy" id="6526"/>
    <lineage>
        <taxon>Eukaryota</taxon>
        <taxon>Metazoa</taxon>
        <taxon>Spiralia</taxon>
        <taxon>Lophotrochozoa</taxon>
        <taxon>Mollusca</taxon>
        <taxon>Gastropoda</taxon>
        <taxon>Heterobranchia</taxon>
        <taxon>Euthyneura</taxon>
        <taxon>Panpulmonata</taxon>
        <taxon>Hygrophila</taxon>
        <taxon>Lymnaeoidea</taxon>
        <taxon>Planorbidae</taxon>
        <taxon>Biomphalaria</taxon>
    </lineage>
</organism>
<keyword evidence="2" id="KW-1185">Reference proteome</keyword>
<dbReference type="Gene3D" id="2.20.100.10">
    <property type="entry name" value="Thrombospondin type-1 (TSP1) repeat"/>
    <property type="match status" value="1"/>
</dbReference>
<dbReference type="Proteomes" id="UP001165740">
    <property type="component" value="Chromosome 18"/>
</dbReference>
<sequence>MAFRKMRKPIELFDCKVVCSSHTLREVKACVYLCLALALLLQTIKASKPNPLTGKLFLLTVPMMLNPKGKCFLYIYTFYEEDIIVKVKLPRTQSTSPILMNVTVYKFHVAVFPVDSKYNPSKTMGYLQTIHLFSDTDFGVYAFLYDFEDSVSSLQLLPVSAWGKQYFLATMSYTPFVQMITYEEVNIIDLTIRTSLYQLRKSLHRFGVDKIHLYRDGAYVLSDCRVTDKEHGSVTGSSAVGKFPFAVISGSCSSRTNITTCGHVNSYYGDTYDAIAEMLQPLKLYGTEFISPAVVGRMSKWDIMIVASADDTIVTVYASGVNEYILHTGLWVNVVEASSSSPVYLRSSHPVQVLLLQRSACHKSDENEGGVGELGDPAMSILVPTSLFYHTYIWKAPDKTLLPFINFVAMVSANIYYRDILVDSSPAYKFLQIQEVLGRADWKVLAGKLADEEHVISSSRLKVFGCYFYGLGQTYAYMQPGGFLSDHDDLSCKDRKGHAVDNIDNDCDGKVNEESMNNKDDDMDGLIDEDCSLKDQRNGYWGFWSEWSCSRNCTDEKVYRQRLCDRPVPNVYGKQCLGVGSDSLPGDCFKDTICPENCPWRTYGKNCLGQCPNCLSDCDRFTGACTECADGWQDNDHGCTTECRYGAYGRLCNFSCFAKCGSDCLERVTGQCAEKGKPIDLLFLLILLLVSPVCFLQCCIKGEEEENGEDALENFMNFF</sequence>
<dbReference type="PANTHER" id="PTHR46534">
    <property type="entry name" value="IGGFC_BINDING DOMAIN-CONTAINING PROTEIN"/>
    <property type="match status" value="1"/>
</dbReference>
<accession>A0A9W2ZCH3</accession>
<dbReference type="PROSITE" id="PS50092">
    <property type="entry name" value="TSP1"/>
    <property type="match status" value="1"/>
</dbReference>
<evidence type="ECO:0000313" key="3">
    <source>
        <dbReference type="RefSeq" id="XP_055872624.1"/>
    </source>
</evidence>
<dbReference type="RefSeq" id="XP_055872624.1">
    <property type="nucleotide sequence ID" value="XM_056016649.1"/>
</dbReference>